<dbReference type="InterPro" id="IPR013783">
    <property type="entry name" value="Ig-like_fold"/>
</dbReference>
<accession>A0A368KB90</accession>
<organism evidence="1 2">
    <name type="scientific">Phyllobacterium salinisoli</name>
    <dbReference type="NCBI Taxonomy" id="1899321"/>
    <lineage>
        <taxon>Bacteria</taxon>
        <taxon>Pseudomonadati</taxon>
        <taxon>Pseudomonadota</taxon>
        <taxon>Alphaproteobacteria</taxon>
        <taxon>Hyphomicrobiales</taxon>
        <taxon>Phyllobacteriaceae</taxon>
        <taxon>Phyllobacterium</taxon>
    </lineage>
</organism>
<evidence type="ECO:0000313" key="2">
    <source>
        <dbReference type="Proteomes" id="UP000253420"/>
    </source>
</evidence>
<dbReference type="InterPro" id="IPR008964">
    <property type="entry name" value="Invasin/intimin_cell_adhesion"/>
</dbReference>
<proteinExistence type="predicted"/>
<dbReference type="SUPFAM" id="SSF49373">
    <property type="entry name" value="Invasin/intimin cell-adhesion fragments"/>
    <property type="match status" value="1"/>
</dbReference>
<sequence>MTTAMLRNETMNAEDSPYKIAILAYDLNICDIGDIDSGNRIKLTATVRDNQNNPPATPQTVYWSCPRDTVLFSRDGTTTTSTSQTDPQTGEATIYVSSLKVALALVSASLNPNGALPFNIQIVFCTIAPNLNSSFASPTGISVISIPTVDQDDSYSFAYNFAVLPQPTANDTAWVAGWTAQIDPRSNIVLEKTLLFPASGQNNPYSWGALQSNGLSVPYQIMDSNDGLRNVVQYLYQEDAASDAIISTWFPFAASGTAWAQPDPYRVVNRNYQPPVIWNPNTEQEEPNPTIINNTYFWWDKKNQMYWLIFHIHTDHLAPGDKIHPYIYCNGFKYSTDQRVSFYADLGEYTVTADKNGINEIIAAMIPENSLITAAYGSDNQYGQIDVAYFANQIDWSPKFSCATQFDPEDLDPPEETSPAAR</sequence>
<dbReference type="EMBL" id="QOZG01000001">
    <property type="protein sequence ID" value="RCS25845.1"/>
    <property type="molecule type" value="Genomic_DNA"/>
</dbReference>
<dbReference type="Gene3D" id="2.60.40.10">
    <property type="entry name" value="Immunoglobulins"/>
    <property type="match status" value="1"/>
</dbReference>
<dbReference type="Proteomes" id="UP000253420">
    <property type="component" value="Unassembled WGS sequence"/>
</dbReference>
<dbReference type="AlphaFoldDB" id="A0A368KB90"/>
<protein>
    <submittedName>
        <fullName evidence="1">Uncharacterized protein</fullName>
    </submittedName>
</protein>
<comment type="caution">
    <text evidence="1">The sequence shown here is derived from an EMBL/GenBank/DDBJ whole genome shotgun (WGS) entry which is preliminary data.</text>
</comment>
<name>A0A368KB90_9HYPH</name>
<evidence type="ECO:0000313" key="1">
    <source>
        <dbReference type="EMBL" id="RCS25845.1"/>
    </source>
</evidence>
<reference evidence="1 2" key="1">
    <citation type="submission" date="2018-07" db="EMBL/GenBank/DDBJ databases">
        <title>The draft genome of Phyllobacterium salinisoli.</title>
        <authorList>
            <person name="Liu L."/>
            <person name="Li L."/>
            <person name="Zhang X."/>
            <person name="Liang L."/>
        </authorList>
    </citation>
    <scope>NUCLEOTIDE SEQUENCE [LARGE SCALE GENOMIC DNA]</scope>
    <source>
        <strain evidence="1 2">LLAN61</strain>
    </source>
</reference>
<keyword evidence="2" id="KW-1185">Reference proteome</keyword>
<gene>
    <name evidence="1" type="ORF">DUT91_03545</name>
</gene>